<evidence type="ECO:0008006" key="4">
    <source>
        <dbReference type="Google" id="ProtNLM"/>
    </source>
</evidence>
<dbReference type="InterPro" id="IPR050267">
    <property type="entry name" value="Anti-sigma-factor_SerPK"/>
</dbReference>
<dbReference type="RefSeq" id="WP_091755412.1">
    <property type="nucleotide sequence ID" value="NZ_FOHB01000001.1"/>
</dbReference>
<dbReference type="EMBL" id="FOHB01000001">
    <property type="protein sequence ID" value="SER63223.1"/>
    <property type="molecule type" value="Genomic_DNA"/>
</dbReference>
<keyword evidence="3" id="KW-1185">Reference proteome</keyword>
<reference evidence="3" key="1">
    <citation type="submission" date="2016-10" db="EMBL/GenBank/DDBJ databases">
        <authorList>
            <person name="Varghese N."/>
            <person name="Submissions S."/>
        </authorList>
    </citation>
    <scope>NUCLEOTIDE SEQUENCE [LARGE SCALE GENOMIC DNA]</scope>
    <source>
        <strain evidence="3">CGMCC 1.6963</strain>
    </source>
</reference>
<dbReference type="Proteomes" id="UP000199019">
    <property type="component" value="Unassembled WGS sequence"/>
</dbReference>
<feature type="region of interest" description="Disordered" evidence="1">
    <location>
        <begin position="151"/>
        <end position="175"/>
    </location>
</feature>
<organism evidence="2 3">
    <name type="scientific">Pedococcus cremeus</name>
    <dbReference type="NCBI Taxonomy" id="587636"/>
    <lineage>
        <taxon>Bacteria</taxon>
        <taxon>Bacillati</taxon>
        <taxon>Actinomycetota</taxon>
        <taxon>Actinomycetes</taxon>
        <taxon>Micrococcales</taxon>
        <taxon>Intrasporangiaceae</taxon>
        <taxon>Pedococcus</taxon>
    </lineage>
</organism>
<dbReference type="PANTHER" id="PTHR35526">
    <property type="entry name" value="ANTI-SIGMA-F FACTOR RSBW-RELATED"/>
    <property type="match status" value="1"/>
</dbReference>
<proteinExistence type="predicted"/>
<evidence type="ECO:0000313" key="2">
    <source>
        <dbReference type="EMBL" id="SER63223.1"/>
    </source>
</evidence>
<protein>
    <recommendedName>
        <fullName evidence="4">ATP-binding protein</fullName>
    </recommendedName>
</protein>
<dbReference type="STRING" id="587636.SAMN05216199_0728"/>
<feature type="region of interest" description="Disordered" evidence="1">
    <location>
        <begin position="1"/>
        <end position="37"/>
    </location>
</feature>
<sequence length="175" mass="18805">MPSRTPVVDQRQRHARNRHRPLPRVDAEPSAPECGTSPPAAVTVPATTHAAVLARAFVRTHLCREHARWSLPEVTLVVSELVTRALFAGVQPITVELSCTGSAARVAVSDTAPDDVEHHRDSRLLVATRVAADWGREDSGGEPMVWCTVAARDRGSPTGPPSSGPPRTRVAPPWA</sequence>
<gene>
    <name evidence="2" type="ORF">SAMN05216199_0728</name>
</gene>
<feature type="compositionally biased region" description="Basic residues" evidence="1">
    <location>
        <begin position="13"/>
        <end position="22"/>
    </location>
</feature>
<evidence type="ECO:0000313" key="3">
    <source>
        <dbReference type="Proteomes" id="UP000199019"/>
    </source>
</evidence>
<dbReference type="PANTHER" id="PTHR35526:SF3">
    <property type="entry name" value="ANTI-SIGMA-F FACTOR RSBW"/>
    <property type="match status" value="1"/>
</dbReference>
<dbReference type="AlphaFoldDB" id="A0A1H9QU34"/>
<name>A0A1H9QU34_9MICO</name>
<evidence type="ECO:0000256" key="1">
    <source>
        <dbReference type="SAM" id="MobiDB-lite"/>
    </source>
</evidence>
<accession>A0A1H9QU34</accession>